<sequence length="222" mass="23923">MDSSMNNLLKWSIENSVSSTAASSSTDNPSTTASNPPRAPRSLSPTALQRLLLNAPSDAELMKNAMAAIRSPATTIDDKLIAFDNFEQLVENLDNANNLGVLGLWVPLVEELGASEAGRRMMAAWCIGTAVQNNVGAQEMLLSKAPTALSTLFTLSQNDPDTAVRRKAAYALSSAIRNHQPAMDELLRLLPEDSRKEVGESIDASDMDGVDKLVSWLRRALV</sequence>
<evidence type="ECO:0000256" key="2">
    <source>
        <dbReference type="ARBA" id="ARBA00015214"/>
    </source>
</evidence>
<dbReference type="GO" id="GO:0000774">
    <property type="term" value="F:adenyl-nucleotide exchange factor activity"/>
    <property type="evidence" value="ECO:0007669"/>
    <property type="project" value="TreeGrafter"/>
</dbReference>
<protein>
    <recommendedName>
        <fullName evidence="3">Hsp70 nucleotide exchange factor FES1</fullName>
    </recommendedName>
    <alternativeName>
        <fullName evidence="2">Hsp70 nucleotide exchange factor fes1</fullName>
    </alternativeName>
</protein>
<dbReference type="SUPFAM" id="SSF48371">
    <property type="entry name" value="ARM repeat"/>
    <property type="match status" value="1"/>
</dbReference>
<dbReference type="Pfam" id="PF08609">
    <property type="entry name" value="Fes1"/>
    <property type="match status" value="1"/>
</dbReference>
<dbReference type="InterPro" id="IPR016024">
    <property type="entry name" value="ARM-type_fold"/>
</dbReference>
<feature type="region of interest" description="Disordered" evidence="6">
    <location>
        <begin position="18"/>
        <end position="43"/>
    </location>
</feature>
<dbReference type="VEuPathDB" id="FungiDB:AJ78_02351"/>
<dbReference type="InterPro" id="IPR050693">
    <property type="entry name" value="Hsp70_NEF-Inhibitors"/>
</dbReference>
<dbReference type="Gene3D" id="1.25.10.10">
    <property type="entry name" value="Leucine-rich Repeat Variant"/>
    <property type="match status" value="1"/>
</dbReference>
<keyword evidence="9" id="KW-1185">Reference proteome</keyword>
<evidence type="ECO:0000259" key="7">
    <source>
        <dbReference type="Pfam" id="PF08609"/>
    </source>
</evidence>
<dbReference type="EMBL" id="LGRN01000063">
    <property type="protein sequence ID" value="OJD17538.1"/>
    <property type="molecule type" value="Genomic_DNA"/>
</dbReference>
<name>A0A1J9PNS2_9EURO</name>
<dbReference type="Proteomes" id="UP000182235">
    <property type="component" value="Unassembled WGS sequence"/>
</dbReference>
<comment type="similarity">
    <text evidence="1">Belongs to the FES1 family.</text>
</comment>
<dbReference type="AlphaFoldDB" id="A0A1J9PNS2"/>
<evidence type="ECO:0000256" key="4">
    <source>
        <dbReference type="ARBA" id="ARBA00022737"/>
    </source>
</evidence>
<proteinExistence type="inferred from homology"/>
<feature type="compositionally biased region" description="Low complexity" evidence="6">
    <location>
        <begin position="18"/>
        <end position="36"/>
    </location>
</feature>
<dbReference type="PANTHER" id="PTHR19316">
    <property type="entry name" value="PROTEIN FOLDING REGULATOR"/>
    <property type="match status" value="1"/>
</dbReference>
<dbReference type="STRING" id="1447872.A0A1J9PNS2"/>
<evidence type="ECO:0000256" key="3">
    <source>
        <dbReference type="ARBA" id="ARBA00020719"/>
    </source>
</evidence>
<reference evidence="8 9" key="1">
    <citation type="submission" date="2015-07" db="EMBL/GenBank/DDBJ databases">
        <title>Emmonsia species relationships and genome sequence.</title>
        <authorList>
            <consortium name="The Broad Institute Genomics Platform"/>
            <person name="Cuomo C.A."/>
            <person name="Munoz J.F."/>
            <person name="Imamovic A."/>
            <person name="Priest M.E."/>
            <person name="Young S."/>
            <person name="Clay O.K."/>
            <person name="McEwen J.G."/>
        </authorList>
    </citation>
    <scope>NUCLEOTIDE SEQUENCE [LARGE SCALE GENOMIC DNA]</scope>
    <source>
        <strain evidence="8 9">UAMH 9510</strain>
    </source>
</reference>
<evidence type="ECO:0000313" key="8">
    <source>
        <dbReference type="EMBL" id="OJD17538.1"/>
    </source>
</evidence>
<comment type="caution">
    <text evidence="8">The sequence shown here is derived from an EMBL/GenBank/DDBJ whole genome shotgun (WGS) entry which is preliminary data.</text>
</comment>
<accession>A0A1J9PNS2</accession>
<keyword evidence="4" id="KW-0677">Repeat</keyword>
<evidence type="ECO:0000256" key="6">
    <source>
        <dbReference type="SAM" id="MobiDB-lite"/>
    </source>
</evidence>
<evidence type="ECO:0000256" key="1">
    <source>
        <dbReference type="ARBA" id="ARBA00011045"/>
    </source>
</evidence>
<dbReference type="PANTHER" id="PTHR19316:SF18">
    <property type="entry name" value="HSP70-BINDING PROTEIN 1"/>
    <property type="match status" value="1"/>
</dbReference>
<dbReference type="GO" id="GO:0005783">
    <property type="term" value="C:endoplasmic reticulum"/>
    <property type="evidence" value="ECO:0007669"/>
    <property type="project" value="TreeGrafter"/>
</dbReference>
<feature type="domain" description="Nucleotide exchange factor Fes1" evidence="7">
    <location>
        <begin position="5"/>
        <end position="99"/>
    </location>
</feature>
<dbReference type="InterPro" id="IPR011989">
    <property type="entry name" value="ARM-like"/>
</dbReference>
<evidence type="ECO:0000256" key="5">
    <source>
        <dbReference type="ARBA" id="ARBA00024912"/>
    </source>
</evidence>
<dbReference type="OrthoDB" id="10250458at2759"/>
<gene>
    <name evidence="8" type="ORF">AJ78_02351</name>
</gene>
<evidence type="ECO:0000313" key="9">
    <source>
        <dbReference type="Proteomes" id="UP000182235"/>
    </source>
</evidence>
<dbReference type="InterPro" id="IPR013918">
    <property type="entry name" value="Nucleotide_exch_fac_Fes1"/>
</dbReference>
<comment type="function">
    <text evidence="5">Functions as a nucleotide exchange factor (NEF) for Hsp70 chaperones which accelerates the release of ADP. Required for fully efficient Hsp70-mediated folding of proteins.</text>
</comment>
<organism evidence="8 9">
    <name type="scientific">Emergomyces pasteurianus Ep9510</name>
    <dbReference type="NCBI Taxonomy" id="1447872"/>
    <lineage>
        <taxon>Eukaryota</taxon>
        <taxon>Fungi</taxon>
        <taxon>Dikarya</taxon>
        <taxon>Ascomycota</taxon>
        <taxon>Pezizomycotina</taxon>
        <taxon>Eurotiomycetes</taxon>
        <taxon>Eurotiomycetidae</taxon>
        <taxon>Onygenales</taxon>
        <taxon>Ajellomycetaceae</taxon>
        <taxon>Emergomyces</taxon>
    </lineage>
</organism>